<dbReference type="EMBL" id="JAIHNG010000040">
    <property type="protein sequence ID" value="KAI5966016.1"/>
    <property type="molecule type" value="Genomic_DNA"/>
</dbReference>
<feature type="region of interest" description="Disordered" evidence="1">
    <location>
        <begin position="185"/>
        <end position="239"/>
    </location>
</feature>
<dbReference type="Proteomes" id="UP001204833">
    <property type="component" value="Unassembled WGS sequence"/>
</dbReference>
<feature type="compositionally biased region" description="Basic and acidic residues" evidence="1">
    <location>
        <begin position="205"/>
        <end position="223"/>
    </location>
</feature>
<dbReference type="GeneID" id="76148740"/>
<dbReference type="RefSeq" id="XP_051610810.1">
    <property type="nucleotide sequence ID" value="XM_051755175.1"/>
</dbReference>
<feature type="compositionally biased region" description="Polar residues" evidence="1">
    <location>
        <begin position="230"/>
        <end position="239"/>
    </location>
</feature>
<evidence type="ECO:0000313" key="2">
    <source>
        <dbReference type="EMBL" id="KAI5966016.1"/>
    </source>
</evidence>
<proteinExistence type="predicted"/>
<sequence>MIVVTPQEIIDKCPSQILSKIERYGLDQSGDSDFQDGGITTLQSPSTATTTATTKTTIPNLNQLIKSTLATSGRLPLSDHRSVPPPSQSISININDVILDVENLPHYSCSVTPQQQQQQQQQQHRYKYQYHPLNYAVDPNAEQSQRVDLDSDEGVEDPDVVEYLKFKRDHQLKFLKEVQSRGLVLKGNGGGGSGGAEDDGVSGPSRDRDRDRGRDRGRGRGRESGVGVGQSQTSKFMNY</sequence>
<organism evidence="2 3">
    <name type="scientific">Candida theae</name>
    <dbReference type="NCBI Taxonomy" id="1198502"/>
    <lineage>
        <taxon>Eukaryota</taxon>
        <taxon>Fungi</taxon>
        <taxon>Dikarya</taxon>
        <taxon>Ascomycota</taxon>
        <taxon>Saccharomycotina</taxon>
        <taxon>Pichiomycetes</taxon>
        <taxon>Debaryomycetaceae</taxon>
        <taxon>Candida/Lodderomyces clade</taxon>
        <taxon>Candida</taxon>
    </lineage>
</organism>
<dbReference type="AlphaFoldDB" id="A0AAD5BIF7"/>
<reference evidence="2 3" key="1">
    <citation type="journal article" date="2022" name="DNA Res.">
        <title>Genome analysis of five recently described species of the CUG-Ser clade uncovers Candida theae as a new hybrid lineage with pathogenic potential in the Candida parapsilosis species complex.</title>
        <authorList>
            <person name="Mixao V."/>
            <person name="Del Olmo V."/>
            <person name="Hegedusova E."/>
            <person name="Saus E."/>
            <person name="Pryszcz L."/>
            <person name="Cillingova A."/>
            <person name="Nosek J."/>
            <person name="Gabaldon T."/>
        </authorList>
    </citation>
    <scope>NUCLEOTIDE SEQUENCE [LARGE SCALE GENOMIC DNA]</scope>
    <source>
        <strain evidence="2 3">CBS 12239</strain>
    </source>
</reference>
<keyword evidence="3" id="KW-1185">Reference proteome</keyword>
<comment type="caution">
    <text evidence="2">The sequence shown here is derived from an EMBL/GenBank/DDBJ whole genome shotgun (WGS) entry which is preliminary data.</text>
</comment>
<protein>
    <submittedName>
        <fullName evidence="2">Uncharacterized protein</fullName>
    </submittedName>
</protein>
<evidence type="ECO:0000256" key="1">
    <source>
        <dbReference type="SAM" id="MobiDB-lite"/>
    </source>
</evidence>
<name>A0AAD5BIF7_9ASCO</name>
<gene>
    <name evidence="2" type="ORF">KGF57_000681</name>
</gene>
<evidence type="ECO:0000313" key="3">
    <source>
        <dbReference type="Proteomes" id="UP001204833"/>
    </source>
</evidence>
<accession>A0AAD5BIF7</accession>